<keyword evidence="1" id="KW-0378">Hydrolase</keyword>
<keyword evidence="1" id="KW-0547">Nucleotide-binding</keyword>
<dbReference type="Proteomes" id="UP000187266">
    <property type="component" value="Chromosome"/>
</dbReference>
<proteinExistence type="predicted"/>
<dbReference type="AlphaFoldDB" id="A0A1U7DK56"/>
<reference evidence="1 2" key="1">
    <citation type="submission" date="2017-01" db="EMBL/GenBank/DDBJ databases">
        <title>Genomic analysis of Xuhuaishuia manganoxidans DY6-4.</title>
        <authorList>
            <person name="Wang X."/>
        </authorList>
    </citation>
    <scope>NUCLEOTIDE SEQUENCE [LARGE SCALE GENOMIC DNA]</scope>
    <source>
        <strain evidence="1 2">DY6-4</strain>
    </source>
</reference>
<evidence type="ECO:0000313" key="1">
    <source>
        <dbReference type="EMBL" id="APX90370.1"/>
    </source>
</evidence>
<name>A0A1U7DK56_9RHOB</name>
<dbReference type="SMART" id="SM00490">
    <property type="entry name" value="HELICc"/>
    <property type="match status" value="1"/>
</dbReference>
<dbReference type="STRING" id="1267768.BV394_12050"/>
<dbReference type="Pfam" id="PF00270">
    <property type="entry name" value="DEAD"/>
    <property type="match status" value="1"/>
</dbReference>
<evidence type="ECO:0000313" key="2">
    <source>
        <dbReference type="Proteomes" id="UP000187266"/>
    </source>
</evidence>
<keyword evidence="2" id="KW-1185">Reference proteome</keyword>
<dbReference type="PROSITE" id="PS51192">
    <property type="entry name" value="HELICASE_ATP_BIND_1"/>
    <property type="match status" value="1"/>
</dbReference>
<gene>
    <name evidence="1" type="ORF">BV394_12050</name>
</gene>
<dbReference type="Gene3D" id="3.40.50.300">
    <property type="entry name" value="P-loop containing nucleotide triphosphate hydrolases"/>
    <property type="match status" value="2"/>
</dbReference>
<accession>A0A1U7DK56</accession>
<dbReference type="PANTHER" id="PTHR47961:SF6">
    <property type="entry name" value="DNA-DIRECTED DNA POLYMERASE"/>
    <property type="match status" value="1"/>
</dbReference>
<dbReference type="InterPro" id="IPR001650">
    <property type="entry name" value="Helicase_C-like"/>
</dbReference>
<organism evidence="1 2">
    <name type="scientific">Brevirhabdus pacifica</name>
    <dbReference type="NCBI Taxonomy" id="1267768"/>
    <lineage>
        <taxon>Bacteria</taxon>
        <taxon>Pseudomonadati</taxon>
        <taxon>Pseudomonadota</taxon>
        <taxon>Alphaproteobacteria</taxon>
        <taxon>Rhodobacterales</taxon>
        <taxon>Paracoccaceae</taxon>
        <taxon>Brevirhabdus</taxon>
    </lineage>
</organism>
<dbReference type="InterPro" id="IPR027417">
    <property type="entry name" value="P-loop_NTPase"/>
</dbReference>
<dbReference type="InterPro" id="IPR014001">
    <property type="entry name" value="Helicase_ATP-bd"/>
</dbReference>
<dbReference type="InterPro" id="IPR050474">
    <property type="entry name" value="Hel308_SKI2-like"/>
</dbReference>
<keyword evidence="1" id="KW-0347">Helicase</keyword>
<dbReference type="GO" id="GO:0005524">
    <property type="term" value="F:ATP binding"/>
    <property type="evidence" value="ECO:0007669"/>
    <property type="project" value="InterPro"/>
</dbReference>
<dbReference type="EMBL" id="CP019124">
    <property type="protein sequence ID" value="APX90370.1"/>
    <property type="molecule type" value="Genomic_DNA"/>
</dbReference>
<dbReference type="PROSITE" id="PS51194">
    <property type="entry name" value="HELICASE_CTER"/>
    <property type="match status" value="1"/>
</dbReference>
<dbReference type="SUPFAM" id="SSF52540">
    <property type="entry name" value="P-loop containing nucleoside triphosphate hydrolases"/>
    <property type="match status" value="1"/>
</dbReference>
<keyword evidence="1" id="KW-0067">ATP-binding</keyword>
<protein>
    <submittedName>
        <fullName evidence="1">DEAD/DEAH box helicase</fullName>
    </submittedName>
</protein>
<dbReference type="GO" id="GO:0003676">
    <property type="term" value="F:nucleic acid binding"/>
    <property type="evidence" value="ECO:0007669"/>
    <property type="project" value="InterPro"/>
</dbReference>
<dbReference type="OrthoDB" id="9815222at2"/>
<dbReference type="InterPro" id="IPR011545">
    <property type="entry name" value="DEAD/DEAH_box_helicase_dom"/>
</dbReference>
<sequence length="1099" mass="120527">MFDDSSRRLLRSAPDLPGLDADTLDQFLTAAHMELATIRARATDGEGAFTIPMLDRVRRLATTFEAYVALNLRPEQTSATAFVAASAYQIISQATTRPNTAPTSLTSDAVGASLSSTLLFLIADRAADASEAALQLRARGEPRATRRSLILSIREFARGDLLAVTERDLDSDWIPDEDTREDAADYLFRECAYALQTLASEALGGIKERELVEHRLLKVISLADTKEVTLPSEFDIIVQEQFAGPHHLATLLLRLLPRTRATMLVNTTPPKGADPTSWKQWVLSQSQTRPFLWTNHLKAVGTGYLSRGNSMVMTSPTGSGKTTLSILKIAATLCAGESVVYLAPTHALVDQVEADLTGEVGNLEPTSVEETSLDELGDRLPPLSVMTPERCLALLGSAPELFDKVGLLVFDEFHLIGTDDPKRTSKINPRAIDAMLSLLSFMANRPDADLLLLSAMVSNGEEISKWLNSFGDKAAKYFNDPWKPTRQLRSCVIYDDAEVRHAMANADKAETKSGRKHLPVKPYGLFSLVSGWHPQNPEKLAVRRLTEQAPPLTRSQSGYPTSNRNIVASQIAAEFAASGKRVIVFCQDTRGCSSVASAIDDLLEPAKVDLDEAQKAMLSSIIMDVGSSKAAYSPKDRRAAVHHGDLLPLERRLTESVFRTRRNPDEPNHGLEVIAATSTISQGLNLPCDVVILAGTDRSVQDDPDGNPRSDLLPHEILNSLGRAGRAGYSATGLAIVVPAHPIRINPNDLKFTKNQKPLSIVFSDQDACEDVVDPIALLLDQVEASEGSSSPKIQAMIRRLSSVSNDGVTGFDSIAKRSLGYFVKKSLDEKKADAWLESRKIALQYAHTKLQDPPVLEWQKELAVRNGIPPEIIERLTSAIGQAPTSSTSTVAWVGWLLDLTIKSPIELSLFIRETSLQAVFGRAYTNRPDRETAALQIVQAIKELTGMWCSGSTLLEMESWLLLFIRKYEGAVKQQASKSSTAHRARRFAIRILPDLGFLCGLLDQVARRMELETGFAPPPVVEFLQQMVKAGDYDMHHNAFRLETISTSRVGAFNSFQEIKSKFTADPSKSIEEVREEVRTAIVGSLFDSLGDLDDE</sequence>
<dbReference type="SMART" id="SM00487">
    <property type="entry name" value="DEXDc"/>
    <property type="match status" value="1"/>
</dbReference>
<dbReference type="GO" id="GO:0004386">
    <property type="term" value="F:helicase activity"/>
    <property type="evidence" value="ECO:0007669"/>
    <property type="project" value="UniProtKB-KW"/>
</dbReference>
<dbReference type="PANTHER" id="PTHR47961">
    <property type="entry name" value="DNA POLYMERASE THETA, PUTATIVE (AFU_ORTHOLOGUE AFUA_1G05260)-RELATED"/>
    <property type="match status" value="1"/>
</dbReference>
<accession>A0A2M9D521</accession>